<feature type="domain" description="PTS EIIA type-2" evidence="6">
    <location>
        <begin position="2"/>
        <end position="147"/>
    </location>
</feature>
<proteinExistence type="predicted"/>
<keyword evidence="2" id="KW-0597">Phosphoprotein</keyword>
<keyword evidence="3" id="KW-0762">Sugar transport</keyword>
<keyword evidence="5" id="KW-0598">Phosphotransferase system</keyword>
<dbReference type="GO" id="GO:0009401">
    <property type="term" value="P:phosphoenolpyruvate-dependent sugar phosphotransferase system"/>
    <property type="evidence" value="ECO:0007669"/>
    <property type="project" value="UniProtKB-KW"/>
</dbReference>
<protein>
    <submittedName>
        <fullName evidence="7">PTS system fructose-specific transporter subunit IIA</fullName>
    </submittedName>
</protein>
<dbReference type="PROSITE" id="PS51094">
    <property type="entry name" value="PTS_EIIA_TYPE_2"/>
    <property type="match status" value="1"/>
</dbReference>
<dbReference type="RefSeq" id="WP_086323555.1">
    <property type="nucleotide sequence ID" value="NZ_NGKW01000004.1"/>
</dbReference>
<accession>A0A242BCL9</accession>
<keyword evidence="1" id="KW-0813">Transport</keyword>
<evidence type="ECO:0000256" key="5">
    <source>
        <dbReference type="ARBA" id="ARBA00022683"/>
    </source>
</evidence>
<dbReference type="InterPro" id="IPR016152">
    <property type="entry name" value="PTrfase/Anion_transptr"/>
</dbReference>
<evidence type="ECO:0000256" key="1">
    <source>
        <dbReference type="ARBA" id="ARBA00022448"/>
    </source>
</evidence>
<dbReference type="GO" id="GO:0030295">
    <property type="term" value="F:protein kinase activator activity"/>
    <property type="evidence" value="ECO:0007669"/>
    <property type="project" value="TreeGrafter"/>
</dbReference>
<evidence type="ECO:0000256" key="4">
    <source>
        <dbReference type="ARBA" id="ARBA00022679"/>
    </source>
</evidence>
<dbReference type="NCBIfam" id="TIGR00848">
    <property type="entry name" value="fruA"/>
    <property type="match status" value="1"/>
</dbReference>
<gene>
    <name evidence="7" type="ORF">A5810_002089</name>
</gene>
<sequence length="152" mass="17186">MTIIYEENIFLQQPLDSQEEAFKFLAKQTFCLGIAHDEKEVYQKLLEREKEGTTGIMSGFAIPHAKSQTINEPSLIIVTLNKGIEWNSLDRQSVDFIFALFIPDSEAGTTHLKLLSLVARSLMRKEVTEQLRAAKSKTEIATILTKEIGEDI</sequence>
<dbReference type="InterPro" id="IPR051541">
    <property type="entry name" value="PTS_SugarTrans_NitroReg"/>
</dbReference>
<name>A0A242BCL9_ENTFC</name>
<keyword evidence="4" id="KW-0808">Transferase</keyword>
<dbReference type="PANTHER" id="PTHR47738:SF1">
    <property type="entry name" value="NITROGEN REGULATORY PROTEIN"/>
    <property type="match status" value="1"/>
</dbReference>
<dbReference type="SUPFAM" id="SSF55804">
    <property type="entry name" value="Phoshotransferase/anion transport protein"/>
    <property type="match status" value="1"/>
</dbReference>
<dbReference type="InterPro" id="IPR004715">
    <property type="entry name" value="PTS_IIA_fruc"/>
</dbReference>
<dbReference type="Pfam" id="PF00359">
    <property type="entry name" value="PTS_EIIA_2"/>
    <property type="match status" value="1"/>
</dbReference>
<evidence type="ECO:0000259" key="6">
    <source>
        <dbReference type="PROSITE" id="PS51094"/>
    </source>
</evidence>
<dbReference type="Proteomes" id="UP000194885">
    <property type="component" value="Unassembled WGS sequence"/>
</dbReference>
<dbReference type="CDD" id="cd00211">
    <property type="entry name" value="PTS_IIA_fru"/>
    <property type="match status" value="1"/>
</dbReference>
<evidence type="ECO:0000313" key="8">
    <source>
        <dbReference type="Proteomes" id="UP000194885"/>
    </source>
</evidence>
<reference evidence="7 8" key="1">
    <citation type="submission" date="2017-05" db="EMBL/GenBank/DDBJ databases">
        <title>The Genome Sequence of Enterococcus faecium 7H8_DIV0219.</title>
        <authorList>
            <consortium name="The Broad Institute Genomics Platform"/>
            <consortium name="The Broad Institute Genomic Center for Infectious Diseases"/>
            <person name="Earl A."/>
            <person name="Manson A."/>
            <person name="Schwartman J."/>
            <person name="Gilmore M."/>
            <person name="Abouelleil A."/>
            <person name="Cao P."/>
            <person name="Chapman S."/>
            <person name="Cusick C."/>
            <person name="Shea T."/>
            <person name="Young S."/>
            <person name="Neafsey D."/>
            <person name="Nusbaum C."/>
            <person name="Birren B."/>
        </authorList>
    </citation>
    <scope>NUCLEOTIDE SEQUENCE [LARGE SCALE GENOMIC DNA]</scope>
    <source>
        <strain evidence="7 8">7H8_DIV0219</strain>
    </source>
</reference>
<evidence type="ECO:0000256" key="2">
    <source>
        <dbReference type="ARBA" id="ARBA00022553"/>
    </source>
</evidence>
<comment type="caution">
    <text evidence="7">The sequence shown here is derived from an EMBL/GenBank/DDBJ whole genome shotgun (WGS) entry which is preliminary data.</text>
</comment>
<dbReference type="GO" id="GO:0008982">
    <property type="term" value="F:protein-N(PI)-phosphohistidine-sugar phosphotransferase activity"/>
    <property type="evidence" value="ECO:0007669"/>
    <property type="project" value="InterPro"/>
</dbReference>
<dbReference type="InterPro" id="IPR002178">
    <property type="entry name" value="PTS_EIIA_type-2_dom"/>
</dbReference>
<dbReference type="Gene3D" id="3.40.930.10">
    <property type="entry name" value="Mannitol-specific EII, Chain A"/>
    <property type="match status" value="1"/>
</dbReference>
<organism evidence="7 8">
    <name type="scientific">Enterococcus faecium</name>
    <name type="common">Streptococcus faecium</name>
    <dbReference type="NCBI Taxonomy" id="1352"/>
    <lineage>
        <taxon>Bacteria</taxon>
        <taxon>Bacillati</taxon>
        <taxon>Bacillota</taxon>
        <taxon>Bacilli</taxon>
        <taxon>Lactobacillales</taxon>
        <taxon>Enterococcaceae</taxon>
        <taxon>Enterococcus</taxon>
    </lineage>
</organism>
<dbReference type="PANTHER" id="PTHR47738">
    <property type="entry name" value="PTS SYSTEM FRUCTOSE-LIKE EIIA COMPONENT-RELATED"/>
    <property type="match status" value="1"/>
</dbReference>
<evidence type="ECO:0000313" key="7">
    <source>
        <dbReference type="EMBL" id="OTN93227.1"/>
    </source>
</evidence>
<dbReference type="EMBL" id="NGKW01000004">
    <property type="protein sequence ID" value="OTN93227.1"/>
    <property type="molecule type" value="Genomic_DNA"/>
</dbReference>
<dbReference type="AlphaFoldDB" id="A0A242BCL9"/>
<evidence type="ECO:0000256" key="3">
    <source>
        <dbReference type="ARBA" id="ARBA00022597"/>
    </source>
</evidence>
<dbReference type="GO" id="GO:0016020">
    <property type="term" value="C:membrane"/>
    <property type="evidence" value="ECO:0007669"/>
    <property type="project" value="InterPro"/>
</dbReference>